<accession>A0A937AJB5</accession>
<name>A0A937AJB5_9BACT</name>
<dbReference type="Pfam" id="PF08818">
    <property type="entry name" value="DUF1801"/>
    <property type="match status" value="1"/>
</dbReference>
<reference evidence="2" key="1">
    <citation type="submission" date="2021-01" db="EMBL/GenBank/DDBJ databases">
        <title>Marivirga sp. nov., isolated from intertidal surface sediments.</title>
        <authorList>
            <person name="Zhang M."/>
        </authorList>
    </citation>
    <scope>NUCLEOTIDE SEQUENCE</scope>
    <source>
        <strain evidence="2">SM1354</strain>
    </source>
</reference>
<evidence type="ECO:0000259" key="1">
    <source>
        <dbReference type="Pfam" id="PF08818"/>
    </source>
</evidence>
<dbReference type="RefSeq" id="WP_201916688.1">
    <property type="nucleotide sequence ID" value="NZ_JAERQG010000001.1"/>
</dbReference>
<comment type="caution">
    <text evidence="2">The sequence shown here is derived from an EMBL/GenBank/DDBJ whole genome shotgun (WGS) entry which is preliminary data.</text>
</comment>
<dbReference type="InterPro" id="IPR014922">
    <property type="entry name" value="YdhG-like"/>
</dbReference>
<organism evidence="2 3">
    <name type="scientific">Marivirga atlantica</name>
    <dbReference type="NCBI Taxonomy" id="1548457"/>
    <lineage>
        <taxon>Bacteria</taxon>
        <taxon>Pseudomonadati</taxon>
        <taxon>Bacteroidota</taxon>
        <taxon>Cytophagia</taxon>
        <taxon>Cytophagales</taxon>
        <taxon>Marivirgaceae</taxon>
        <taxon>Marivirga</taxon>
    </lineage>
</organism>
<keyword evidence="3" id="KW-1185">Reference proteome</keyword>
<evidence type="ECO:0000313" key="2">
    <source>
        <dbReference type="EMBL" id="MBL0763752.1"/>
    </source>
</evidence>
<gene>
    <name evidence="2" type="ORF">JKP34_00730</name>
</gene>
<proteinExistence type="predicted"/>
<protein>
    <submittedName>
        <fullName evidence="2">DUF1801 domain-containing protein</fullName>
    </submittedName>
</protein>
<dbReference type="AlphaFoldDB" id="A0A937AJB5"/>
<evidence type="ECO:0000313" key="3">
    <source>
        <dbReference type="Proteomes" id="UP000642920"/>
    </source>
</evidence>
<dbReference type="EMBL" id="JAERQG010000001">
    <property type="protein sequence ID" value="MBL0763752.1"/>
    <property type="molecule type" value="Genomic_DNA"/>
</dbReference>
<dbReference type="SUPFAM" id="SSF159888">
    <property type="entry name" value="YdhG-like"/>
    <property type="match status" value="1"/>
</dbReference>
<dbReference type="Proteomes" id="UP000642920">
    <property type="component" value="Unassembled WGS sequence"/>
</dbReference>
<feature type="domain" description="YdhG-like" evidence="1">
    <location>
        <begin position="15"/>
        <end position="109"/>
    </location>
</feature>
<sequence length="116" mass="13252">MNLEDTLTERPKLIQEVAILLKKIIQKNFPDLEEHVYGNKIFTVLYSKENPTQVVCGIQTSEKHCLLFLHKTGEVDTNGLTLEGKGKSAKHVKFRLPKEIDEKVLTCVLSQIYDKV</sequence>